<dbReference type="PANTHER" id="PTHR44170">
    <property type="entry name" value="PROTEIN SIDEKICK"/>
    <property type="match status" value="1"/>
</dbReference>
<dbReference type="InterPro" id="IPR007110">
    <property type="entry name" value="Ig-like_dom"/>
</dbReference>
<keyword evidence="11" id="KW-1185">Reference proteome</keyword>
<dbReference type="InterPro" id="IPR036179">
    <property type="entry name" value="Ig-like_dom_sf"/>
</dbReference>
<evidence type="ECO:0000256" key="3">
    <source>
        <dbReference type="ARBA" id="ARBA00022729"/>
    </source>
</evidence>
<dbReference type="GO" id="GO:0098609">
    <property type="term" value="P:cell-cell adhesion"/>
    <property type="evidence" value="ECO:0007669"/>
    <property type="project" value="TreeGrafter"/>
</dbReference>
<dbReference type="SUPFAM" id="SSF48726">
    <property type="entry name" value="Immunoglobulin"/>
    <property type="match status" value="4"/>
</dbReference>
<dbReference type="Proteomes" id="UP001219518">
    <property type="component" value="Unassembled WGS sequence"/>
</dbReference>
<organism evidence="10 11">
    <name type="scientific">Frankliniella fusca</name>
    <dbReference type="NCBI Taxonomy" id="407009"/>
    <lineage>
        <taxon>Eukaryota</taxon>
        <taxon>Metazoa</taxon>
        <taxon>Ecdysozoa</taxon>
        <taxon>Arthropoda</taxon>
        <taxon>Hexapoda</taxon>
        <taxon>Insecta</taxon>
        <taxon>Pterygota</taxon>
        <taxon>Neoptera</taxon>
        <taxon>Paraneoptera</taxon>
        <taxon>Thysanoptera</taxon>
        <taxon>Terebrantia</taxon>
        <taxon>Thripoidea</taxon>
        <taxon>Thripidae</taxon>
        <taxon>Frankliniella</taxon>
    </lineage>
</organism>
<dbReference type="PROSITE" id="PS50835">
    <property type="entry name" value="IG_LIKE"/>
    <property type="match status" value="4"/>
</dbReference>
<evidence type="ECO:0000256" key="1">
    <source>
        <dbReference type="ARBA" id="ARBA00004236"/>
    </source>
</evidence>
<evidence type="ECO:0000313" key="10">
    <source>
        <dbReference type="EMBL" id="KAK3914652.1"/>
    </source>
</evidence>
<dbReference type="FunFam" id="2.60.40.10:FF:000004">
    <property type="entry name" value="DCC isoform 1"/>
    <property type="match status" value="1"/>
</dbReference>
<name>A0AAE1H4G7_9NEOP</name>
<dbReference type="InterPro" id="IPR013783">
    <property type="entry name" value="Ig-like_fold"/>
</dbReference>
<comment type="subcellular location">
    <subcellularLocation>
        <location evidence="1">Cell membrane</location>
    </subcellularLocation>
</comment>
<dbReference type="CDD" id="cd00096">
    <property type="entry name" value="Ig"/>
    <property type="match status" value="1"/>
</dbReference>
<keyword evidence="2" id="KW-1003">Cell membrane</keyword>
<feature type="domain" description="Ig-like" evidence="9">
    <location>
        <begin position="315"/>
        <end position="403"/>
    </location>
</feature>
<dbReference type="Pfam" id="PF07679">
    <property type="entry name" value="I-set"/>
    <property type="match status" value="3"/>
</dbReference>
<dbReference type="EMBL" id="JAHWGI010000383">
    <property type="protein sequence ID" value="KAK3914652.1"/>
    <property type="molecule type" value="Genomic_DNA"/>
</dbReference>
<keyword evidence="3" id="KW-0732">Signal</keyword>
<keyword evidence="4" id="KW-0677">Repeat</keyword>
<dbReference type="SMART" id="SM00409">
    <property type="entry name" value="IG"/>
    <property type="match status" value="4"/>
</dbReference>
<dbReference type="GO" id="GO:0005886">
    <property type="term" value="C:plasma membrane"/>
    <property type="evidence" value="ECO:0007669"/>
    <property type="project" value="UniProtKB-SubCell"/>
</dbReference>
<evidence type="ECO:0000256" key="8">
    <source>
        <dbReference type="ARBA" id="ARBA00023319"/>
    </source>
</evidence>
<comment type="caution">
    <text evidence="10">The sequence shown here is derived from an EMBL/GenBank/DDBJ whole genome shotgun (WGS) entry which is preliminary data.</text>
</comment>
<evidence type="ECO:0000256" key="2">
    <source>
        <dbReference type="ARBA" id="ARBA00022475"/>
    </source>
</evidence>
<evidence type="ECO:0000256" key="6">
    <source>
        <dbReference type="ARBA" id="ARBA00023157"/>
    </source>
</evidence>
<dbReference type="FunFam" id="2.60.40.10:FF:000273">
    <property type="entry name" value="contactin-3 isoform X1"/>
    <property type="match status" value="1"/>
</dbReference>
<dbReference type="SMART" id="SM00408">
    <property type="entry name" value="IGc2"/>
    <property type="match status" value="3"/>
</dbReference>
<feature type="domain" description="Ig-like" evidence="9">
    <location>
        <begin position="102"/>
        <end position="204"/>
    </location>
</feature>
<accession>A0AAE1H4G7</accession>
<evidence type="ECO:0000256" key="7">
    <source>
        <dbReference type="ARBA" id="ARBA00023180"/>
    </source>
</evidence>
<keyword evidence="8" id="KW-0393">Immunoglobulin domain</keyword>
<dbReference type="Gene3D" id="2.60.40.10">
    <property type="entry name" value="Immunoglobulins"/>
    <property type="match status" value="4"/>
</dbReference>
<evidence type="ECO:0000256" key="4">
    <source>
        <dbReference type="ARBA" id="ARBA00022737"/>
    </source>
</evidence>
<dbReference type="InterPro" id="IPR013098">
    <property type="entry name" value="Ig_I-set"/>
</dbReference>
<protein>
    <submittedName>
        <fullName evidence="10">Neogenin</fullName>
    </submittedName>
</protein>
<keyword evidence="5" id="KW-0472">Membrane</keyword>
<reference evidence="10" key="2">
    <citation type="journal article" date="2023" name="BMC Genomics">
        <title>Pest status, molecular evolution, and epigenetic factors derived from the genome assembly of Frankliniella fusca, a thysanopteran phytovirus vector.</title>
        <authorList>
            <person name="Catto M.A."/>
            <person name="Labadie P.E."/>
            <person name="Jacobson A.L."/>
            <person name="Kennedy G.G."/>
            <person name="Srinivasan R."/>
            <person name="Hunt B.G."/>
        </authorList>
    </citation>
    <scope>NUCLEOTIDE SEQUENCE</scope>
    <source>
        <strain evidence="10">PL_HMW_Pooled</strain>
    </source>
</reference>
<evidence type="ECO:0000259" key="9">
    <source>
        <dbReference type="PROSITE" id="PS50835"/>
    </source>
</evidence>
<feature type="domain" description="Ig-like" evidence="9">
    <location>
        <begin position="208"/>
        <end position="301"/>
    </location>
</feature>
<dbReference type="PANTHER" id="PTHR44170:SF54">
    <property type="entry name" value="FI24025P1"/>
    <property type="match status" value="1"/>
</dbReference>
<dbReference type="InterPro" id="IPR003598">
    <property type="entry name" value="Ig_sub2"/>
</dbReference>
<evidence type="ECO:0000313" key="11">
    <source>
        <dbReference type="Proteomes" id="UP001219518"/>
    </source>
</evidence>
<proteinExistence type="predicted"/>
<dbReference type="AlphaFoldDB" id="A0AAE1H4G7"/>
<keyword evidence="6" id="KW-1015">Disulfide bond</keyword>
<reference evidence="10" key="1">
    <citation type="submission" date="2021-07" db="EMBL/GenBank/DDBJ databases">
        <authorList>
            <person name="Catto M.A."/>
            <person name="Jacobson A."/>
            <person name="Kennedy G."/>
            <person name="Labadie P."/>
            <person name="Hunt B.G."/>
            <person name="Srinivasan R."/>
        </authorList>
    </citation>
    <scope>NUCLEOTIDE SEQUENCE</scope>
    <source>
        <strain evidence="10">PL_HMW_Pooled</strain>
        <tissue evidence="10">Head</tissue>
    </source>
</reference>
<feature type="domain" description="Ig-like" evidence="9">
    <location>
        <begin position="408"/>
        <end position="493"/>
    </location>
</feature>
<sequence>MDSQQDDDDDGSEGSFFCSFDISNARGQSVCPCRRFLVPVSAVGRLVANSEKCRKHPRKFEKSSGKFRGIQKNFDKDFLGAAHELLPMLLKPSAGGPPVPVPELVLTAEPQDMVVLPGRPALLSCEAEARSGAQLHTQPTVSWRGGDGQTLSFIGDSYRSKLPNGSLYISAFGEDVDQDRDVEYQCLVSLDGVGSVVSRTARLQLAKPAKIVQQPADLRVFPGQTAHFACVTQAVPAAHVAWLRNDRPLLLDAARMLVMPSGALEIDEVQASDQGAYQCNASGPPGAGPDTGALSNKAALTIDMDIEAGESIMAPVFIATPRSTEVMAGNNVTLDCAANGNPRPEISWLKDGVTIDMAHLDSRFRKVGTGSLQVLNVEESDAGDYQCRAENREDSVDASATLEVQVPPRFIKQPQNKVAVEKDDLELECEVYGKPEPKVYWVKNGDIITQNEYIQVVGGNNLRILGLMSMDSGIFQCIATNPAGNIQAAASLTVNLKFPLLKIPVPLHLVLLSQVAIAI</sequence>
<dbReference type="InterPro" id="IPR003599">
    <property type="entry name" value="Ig_sub"/>
</dbReference>
<keyword evidence="7" id="KW-0325">Glycoprotein</keyword>
<evidence type="ECO:0000256" key="5">
    <source>
        <dbReference type="ARBA" id="ARBA00023136"/>
    </source>
</evidence>
<gene>
    <name evidence="10" type="ORF">KUF71_005448</name>
</gene>